<evidence type="ECO:0000256" key="5">
    <source>
        <dbReference type="SAM" id="MobiDB-lite"/>
    </source>
</evidence>
<comment type="similarity">
    <text evidence="1 4">Belongs to the bacterial solute-binding protein 9 family.</text>
</comment>
<dbReference type="HOGENOM" id="CLU_016838_1_0_7"/>
<dbReference type="STRING" id="706587.Desti_3519"/>
<dbReference type="KEGG" id="dti:Desti_3519"/>
<sequence>MRTFLGTITLLLIAILTVTLPVNADQKGKVEVFVSLLPAAYFVDRIGGPHVNTNVLVGPGQDPHTFEPTPKLVAKLSGARVLFKMGFPFEESVIKKIGPMFKNLKVVDLQKGIELRTMTEEEEHDHGDSHGHAHDAGEKDPHTWLDPRLAKIQAQTIADTLISLDPANKAVYEKNLADVQKDLDAIDDQLTKALAPIKGKKFFVFHPAYGYFGDAYGLKQVAVQLGGKEPTARQLARLIELAKEDDVKVIFVQPQFSQKTAETLARSIGGAVIPLDDLAPDYLKNLQDMASKLEAALATQKK</sequence>
<evidence type="ECO:0000256" key="1">
    <source>
        <dbReference type="ARBA" id="ARBA00011028"/>
    </source>
</evidence>
<evidence type="ECO:0000256" key="3">
    <source>
        <dbReference type="ARBA" id="ARBA00022729"/>
    </source>
</evidence>
<protein>
    <submittedName>
        <fullName evidence="6">ABC-type metal ion transport system, periplasmic component/surface adhesin</fullName>
    </submittedName>
</protein>
<dbReference type="OrthoDB" id="9810636at2"/>
<evidence type="ECO:0000313" key="6">
    <source>
        <dbReference type="EMBL" id="AFM26169.1"/>
    </source>
</evidence>
<keyword evidence="2 4" id="KW-0813">Transport</keyword>
<dbReference type="PANTHER" id="PTHR42953:SF3">
    <property type="entry name" value="HIGH-AFFINITY ZINC UPTAKE SYSTEM PROTEIN ZNUA"/>
    <property type="match status" value="1"/>
</dbReference>
<dbReference type="Pfam" id="PF01297">
    <property type="entry name" value="ZnuA"/>
    <property type="match status" value="1"/>
</dbReference>
<dbReference type="GO" id="GO:0046872">
    <property type="term" value="F:metal ion binding"/>
    <property type="evidence" value="ECO:0007669"/>
    <property type="project" value="InterPro"/>
</dbReference>
<dbReference type="PANTHER" id="PTHR42953">
    <property type="entry name" value="HIGH-AFFINITY ZINC UPTAKE SYSTEM PROTEIN ZNUA-RELATED"/>
    <property type="match status" value="1"/>
</dbReference>
<dbReference type="AlphaFoldDB" id="I4C9C8"/>
<organism evidence="6 7">
    <name type="scientific">Desulfomonile tiedjei (strain ATCC 49306 / DSM 6799 / DCB-1)</name>
    <dbReference type="NCBI Taxonomy" id="706587"/>
    <lineage>
        <taxon>Bacteria</taxon>
        <taxon>Pseudomonadati</taxon>
        <taxon>Thermodesulfobacteriota</taxon>
        <taxon>Desulfomonilia</taxon>
        <taxon>Desulfomonilales</taxon>
        <taxon>Desulfomonilaceae</taxon>
        <taxon>Desulfomonile</taxon>
    </lineage>
</organism>
<accession>I4C9C8</accession>
<dbReference type="EMBL" id="CP003360">
    <property type="protein sequence ID" value="AFM26169.1"/>
    <property type="molecule type" value="Genomic_DNA"/>
</dbReference>
<gene>
    <name evidence="6" type="ordered locus">Desti_3519</name>
</gene>
<dbReference type="RefSeq" id="WP_014811301.1">
    <property type="nucleotide sequence ID" value="NC_018025.1"/>
</dbReference>
<dbReference type="InterPro" id="IPR050492">
    <property type="entry name" value="Bact_metal-bind_prot9"/>
</dbReference>
<dbReference type="SUPFAM" id="SSF53807">
    <property type="entry name" value="Helical backbone' metal receptor"/>
    <property type="match status" value="1"/>
</dbReference>
<feature type="region of interest" description="Disordered" evidence="5">
    <location>
        <begin position="119"/>
        <end position="143"/>
    </location>
</feature>
<dbReference type="InterPro" id="IPR006127">
    <property type="entry name" value="ZnuA-like"/>
</dbReference>
<keyword evidence="3" id="KW-0732">Signal</keyword>
<dbReference type="Proteomes" id="UP000006055">
    <property type="component" value="Chromosome"/>
</dbReference>
<dbReference type="Gene3D" id="3.40.50.1980">
    <property type="entry name" value="Nitrogenase molybdenum iron protein domain"/>
    <property type="match status" value="2"/>
</dbReference>
<dbReference type="eggNOG" id="COG0803">
    <property type="taxonomic scope" value="Bacteria"/>
</dbReference>
<dbReference type="PRINTS" id="PR00691">
    <property type="entry name" value="ADHESINB"/>
</dbReference>
<keyword evidence="7" id="KW-1185">Reference proteome</keyword>
<reference evidence="7" key="1">
    <citation type="submission" date="2012-06" db="EMBL/GenBank/DDBJ databases">
        <title>Complete sequence of chromosome of Desulfomonile tiedjei DSM 6799.</title>
        <authorList>
            <person name="Lucas S."/>
            <person name="Copeland A."/>
            <person name="Lapidus A."/>
            <person name="Glavina del Rio T."/>
            <person name="Dalin E."/>
            <person name="Tice H."/>
            <person name="Bruce D."/>
            <person name="Goodwin L."/>
            <person name="Pitluck S."/>
            <person name="Peters L."/>
            <person name="Ovchinnikova G."/>
            <person name="Zeytun A."/>
            <person name="Lu M."/>
            <person name="Kyrpides N."/>
            <person name="Mavromatis K."/>
            <person name="Ivanova N."/>
            <person name="Brettin T."/>
            <person name="Detter J.C."/>
            <person name="Han C."/>
            <person name="Larimer F."/>
            <person name="Land M."/>
            <person name="Hauser L."/>
            <person name="Markowitz V."/>
            <person name="Cheng J.-F."/>
            <person name="Hugenholtz P."/>
            <person name="Woyke T."/>
            <person name="Wu D."/>
            <person name="Spring S."/>
            <person name="Schroeder M."/>
            <person name="Brambilla E."/>
            <person name="Klenk H.-P."/>
            <person name="Eisen J.A."/>
        </authorList>
    </citation>
    <scope>NUCLEOTIDE SEQUENCE [LARGE SCALE GENOMIC DNA]</scope>
    <source>
        <strain evidence="7">ATCC 49306 / DSM 6799 / DCB-1</strain>
    </source>
</reference>
<dbReference type="GO" id="GO:0030001">
    <property type="term" value="P:metal ion transport"/>
    <property type="evidence" value="ECO:0007669"/>
    <property type="project" value="InterPro"/>
</dbReference>
<dbReference type="InterPro" id="IPR006129">
    <property type="entry name" value="AdhesinB"/>
</dbReference>
<dbReference type="PATRIC" id="fig|706587.4.peg.4004"/>
<proteinExistence type="inferred from homology"/>
<dbReference type="PRINTS" id="PR00690">
    <property type="entry name" value="ADHESNFAMILY"/>
</dbReference>
<name>I4C9C8_DESTA</name>
<evidence type="ECO:0000313" key="7">
    <source>
        <dbReference type="Proteomes" id="UP000006055"/>
    </source>
</evidence>
<evidence type="ECO:0000256" key="4">
    <source>
        <dbReference type="RuleBase" id="RU003512"/>
    </source>
</evidence>
<dbReference type="InterPro" id="IPR006128">
    <property type="entry name" value="Lipoprotein_PsaA-like"/>
</dbReference>
<evidence type="ECO:0000256" key="2">
    <source>
        <dbReference type="ARBA" id="ARBA00022448"/>
    </source>
</evidence>
<dbReference type="GO" id="GO:0007155">
    <property type="term" value="P:cell adhesion"/>
    <property type="evidence" value="ECO:0007669"/>
    <property type="project" value="InterPro"/>
</dbReference>